<keyword evidence="1" id="KW-0472">Membrane</keyword>
<name>A0A8H6MBR1_9AGAR</name>
<keyword evidence="1" id="KW-1133">Transmembrane helix</keyword>
<evidence type="ECO:0000256" key="1">
    <source>
        <dbReference type="SAM" id="Phobius"/>
    </source>
</evidence>
<keyword evidence="1" id="KW-0812">Transmembrane</keyword>
<dbReference type="EMBL" id="JACGCI010000016">
    <property type="protein sequence ID" value="KAF6759306.1"/>
    <property type="molecule type" value="Genomic_DNA"/>
</dbReference>
<dbReference type="AlphaFoldDB" id="A0A8H6MBR1"/>
<keyword evidence="3" id="KW-1185">Reference proteome</keyword>
<gene>
    <name evidence="2" type="ORF">DFP72DRAFT_844566</name>
</gene>
<protein>
    <submittedName>
        <fullName evidence="2">Uncharacterized protein</fullName>
    </submittedName>
</protein>
<dbReference type="OrthoDB" id="3035007at2759"/>
<comment type="caution">
    <text evidence="2">The sequence shown here is derived from an EMBL/GenBank/DDBJ whole genome shotgun (WGS) entry which is preliminary data.</text>
</comment>
<sequence>MPRRPRLKPNWDGSHDAALEKRPSSLGRARLSTRNRHHAESSLDAITHRAQRQWCIYLLTHSLQVYINTLHFYVFANSEIHQSLGYYNIPDFILTVLSAIIVPTLACWILLNIRRTNDVGVRMAVSSLLFDPPLSGEETREDDDRPVEMVHYQGLGRRRAMSRERREEELMECDMRR</sequence>
<proteinExistence type="predicted"/>
<feature type="transmembrane region" description="Helical" evidence="1">
    <location>
        <begin position="54"/>
        <end position="76"/>
    </location>
</feature>
<dbReference type="Proteomes" id="UP000521943">
    <property type="component" value="Unassembled WGS sequence"/>
</dbReference>
<reference evidence="2 3" key="1">
    <citation type="submission" date="2020-07" db="EMBL/GenBank/DDBJ databases">
        <title>Comparative genomics of pyrophilous fungi reveals a link between fire events and developmental genes.</title>
        <authorList>
            <consortium name="DOE Joint Genome Institute"/>
            <person name="Steindorff A.S."/>
            <person name="Carver A."/>
            <person name="Calhoun S."/>
            <person name="Stillman K."/>
            <person name="Liu H."/>
            <person name="Lipzen A."/>
            <person name="Pangilinan J."/>
            <person name="Labutti K."/>
            <person name="Bruns T.D."/>
            <person name="Grigoriev I.V."/>
        </authorList>
    </citation>
    <scope>NUCLEOTIDE SEQUENCE [LARGE SCALE GENOMIC DNA]</scope>
    <source>
        <strain evidence="2 3">CBS 144469</strain>
    </source>
</reference>
<evidence type="ECO:0000313" key="3">
    <source>
        <dbReference type="Proteomes" id="UP000521943"/>
    </source>
</evidence>
<organism evidence="2 3">
    <name type="scientific">Ephemerocybe angulata</name>
    <dbReference type="NCBI Taxonomy" id="980116"/>
    <lineage>
        <taxon>Eukaryota</taxon>
        <taxon>Fungi</taxon>
        <taxon>Dikarya</taxon>
        <taxon>Basidiomycota</taxon>
        <taxon>Agaricomycotina</taxon>
        <taxon>Agaricomycetes</taxon>
        <taxon>Agaricomycetidae</taxon>
        <taxon>Agaricales</taxon>
        <taxon>Agaricineae</taxon>
        <taxon>Psathyrellaceae</taxon>
        <taxon>Ephemerocybe</taxon>
    </lineage>
</organism>
<evidence type="ECO:0000313" key="2">
    <source>
        <dbReference type="EMBL" id="KAF6759306.1"/>
    </source>
</evidence>
<feature type="transmembrane region" description="Helical" evidence="1">
    <location>
        <begin position="92"/>
        <end position="113"/>
    </location>
</feature>
<accession>A0A8H6MBR1</accession>